<evidence type="ECO:0000256" key="7">
    <source>
        <dbReference type="ARBA" id="ARBA00040342"/>
    </source>
</evidence>
<dbReference type="Pfam" id="PF02958">
    <property type="entry name" value="EcKL"/>
    <property type="match status" value="1"/>
</dbReference>
<dbReference type="EMBL" id="GG663740">
    <property type="protein sequence ID" value="EEH56384.1"/>
    <property type="molecule type" value="Genomic_DNA"/>
</dbReference>
<keyword evidence="6 10" id="KW-0460">Magnesium</keyword>
<name>C1MUU1_MICPC</name>
<comment type="similarity">
    <text evidence="2">Belongs to the inositol monophosphatase superfamily.</text>
</comment>
<evidence type="ECO:0000313" key="12">
    <source>
        <dbReference type="EMBL" id="EEH56384.1"/>
    </source>
</evidence>
<evidence type="ECO:0000256" key="9">
    <source>
        <dbReference type="ARBA" id="ARBA00044554"/>
    </source>
</evidence>
<dbReference type="PANTHER" id="PTHR43028">
    <property type="entry name" value="3'(2'),5'-BISPHOSPHATE NUCLEOTIDASE 1"/>
    <property type="match status" value="1"/>
</dbReference>
<evidence type="ECO:0000256" key="11">
    <source>
        <dbReference type="SAM" id="MobiDB-lite"/>
    </source>
</evidence>
<dbReference type="InterPro" id="IPR000760">
    <property type="entry name" value="Inositol_monophosphatase-like"/>
</dbReference>
<evidence type="ECO:0000256" key="5">
    <source>
        <dbReference type="ARBA" id="ARBA00022801"/>
    </source>
</evidence>
<dbReference type="GeneID" id="9684998"/>
<dbReference type="KEGG" id="mpp:MICPUCDRAFT_47565"/>
<comment type="cofactor">
    <cofactor evidence="1 10">
        <name>Mg(2+)</name>
        <dbReference type="ChEBI" id="CHEBI:18420"/>
    </cofactor>
</comment>
<dbReference type="RefSeq" id="XP_003059252.1">
    <property type="nucleotide sequence ID" value="XM_003059206.1"/>
</dbReference>
<dbReference type="Pfam" id="PF00459">
    <property type="entry name" value="Inositol_P"/>
    <property type="match status" value="1"/>
</dbReference>
<feature type="binding site" evidence="10">
    <location>
        <position position="159"/>
    </location>
    <ligand>
        <name>Mg(2+)</name>
        <dbReference type="ChEBI" id="CHEBI:18420"/>
        <label>1</label>
        <note>catalytic</note>
    </ligand>
</feature>
<dbReference type="FunFam" id="3.30.540.10:FF:000012">
    <property type="entry name" value="Blast:Putative inositol monophosphatase 3"/>
    <property type="match status" value="1"/>
</dbReference>
<dbReference type="SUPFAM" id="SSF56655">
    <property type="entry name" value="Carbohydrate phosphatase"/>
    <property type="match status" value="1"/>
</dbReference>
<dbReference type="InterPro" id="IPR004119">
    <property type="entry name" value="EcKL"/>
</dbReference>
<feature type="binding site" evidence="10">
    <location>
        <position position="156"/>
    </location>
    <ligand>
        <name>Mg(2+)</name>
        <dbReference type="ChEBI" id="CHEBI:18420"/>
        <label>1</label>
        <note>catalytic</note>
    </ligand>
</feature>
<dbReference type="InterPro" id="IPR011009">
    <property type="entry name" value="Kinase-like_dom_sf"/>
</dbReference>
<keyword evidence="5" id="KW-0378">Hydrolase</keyword>
<protein>
    <recommendedName>
        <fullName evidence="7">3'(2'),5'-bisphosphate nucleotidase 1</fullName>
        <ecNumber evidence="3">3.1.3.7</ecNumber>
    </recommendedName>
    <alternativeName>
        <fullName evidence="8">Bisphosphate 3'-nucleotidase 1</fullName>
    </alternativeName>
    <alternativeName>
        <fullName evidence="9">Inositol-polyphosphate 1-phosphatase</fullName>
    </alternativeName>
</protein>
<dbReference type="PROSITE" id="PS00630">
    <property type="entry name" value="IMP_2"/>
    <property type="match status" value="1"/>
</dbReference>
<evidence type="ECO:0000256" key="6">
    <source>
        <dbReference type="ARBA" id="ARBA00022842"/>
    </source>
</evidence>
<dbReference type="SUPFAM" id="SSF56112">
    <property type="entry name" value="Protein kinase-like (PK-like)"/>
    <property type="match status" value="1"/>
</dbReference>
<evidence type="ECO:0000256" key="8">
    <source>
        <dbReference type="ARBA" id="ARBA00041815"/>
    </source>
</evidence>
<dbReference type="OrthoDB" id="411145at2759"/>
<dbReference type="GO" id="GO:0046872">
    <property type="term" value="F:metal ion binding"/>
    <property type="evidence" value="ECO:0007669"/>
    <property type="project" value="UniProtKB-KW"/>
</dbReference>
<dbReference type="Gene3D" id="3.90.1200.10">
    <property type="match status" value="1"/>
</dbReference>
<dbReference type="AlphaFoldDB" id="C1MUU1"/>
<dbReference type="EC" id="3.1.3.7" evidence="3"/>
<dbReference type="STRING" id="564608.C1MUU1"/>
<sequence>MSAQGFLATRAVCSRIYPRRAHASHARRVVAMAATTEPRTSIAELLSSCVDAARKGCDEIRAVQERRAASGALASTRKDADDPRSALTEADTNAQRAIVNALKATWPTLNIVGEEEDEPLDPSLARQLKKDVCDVSSSPPIASWTEPTSSLTVFVDPVDGTREFVEGRLEAVQCLIGVAFRGRAVGGVVGLPFPENAEEPIIVWGVAQPGATSGVSGAIGGGATDVPQRARLSDANDGLICVTGDSKNESLAAARESVRAAADVVIGGAGNKILALADGRADVALMHFGTSLWDTCAPEAVLRARGGKITDLLGAPLVHDPSRPGGLINDLGVLATSANASKIDPDGRDHAALAATMRADPRLRTLLKRYVGEVDSGGSEGAGARASDIARCLRGAPVAASWVGERIVSTLCGETADGEDAPFTLAGYVAPEEGAFRGLMSDACRLELHWEGGDAASGGMPATAFYKKVVLGDLDHARTKAKTAPLKLSRDVGSAAVEAGFLACPSVLAALNDAGVRVPRCFDADLRPCDDDLIESKFALLLEDFAPAQGWKQERLLTPSQARASLTALAKMHATFMPAAAAARVGVDGDVGEDELLSAVTGAVWPSGAYWQPDMQPAEQMTTLKSIWNDTHLPAFKDAFKERLPELGADVDTIGERLQDVAVDVGAASHPFGPGQAVPEWAQKWKTLIHGDAKSANIFLREDASAPEGWEVGLIDFQWMGFGLGAVDAAHVLLASVDPQTLGYAADDIAHTDPDAPVKLMDHYHVQLCEALAANGAAASAEKAANIWTREETQRQYEAAVLDFCRVIFAYQWVRVKASPQSLKENESSMNKNSYNKSIANAMWVVKECDAVLKKRAAA</sequence>
<dbReference type="eggNOG" id="KOG3099">
    <property type="taxonomic scope" value="Eukaryota"/>
</dbReference>
<feature type="binding site" evidence="10">
    <location>
        <position position="114"/>
    </location>
    <ligand>
        <name>Mg(2+)</name>
        <dbReference type="ChEBI" id="CHEBI:18420"/>
        <label>1</label>
        <note>catalytic</note>
    </ligand>
</feature>
<dbReference type="OMA" id="LMSDACR"/>
<dbReference type="GO" id="GO:0046854">
    <property type="term" value="P:phosphatidylinositol phosphate biosynthetic process"/>
    <property type="evidence" value="ECO:0007669"/>
    <property type="project" value="InterPro"/>
</dbReference>
<evidence type="ECO:0000256" key="1">
    <source>
        <dbReference type="ARBA" id="ARBA00001946"/>
    </source>
</evidence>
<evidence type="ECO:0000313" key="13">
    <source>
        <dbReference type="Proteomes" id="UP000001876"/>
    </source>
</evidence>
<evidence type="ECO:0000256" key="3">
    <source>
        <dbReference type="ARBA" id="ARBA00012633"/>
    </source>
</evidence>
<reference evidence="12 13" key="1">
    <citation type="journal article" date="2009" name="Science">
        <title>Green evolution and dynamic adaptations revealed by genomes of the marine picoeukaryotes Micromonas.</title>
        <authorList>
            <person name="Worden A.Z."/>
            <person name="Lee J.H."/>
            <person name="Mock T."/>
            <person name="Rouze P."/>
            <person name="Simmons M.P."/>
            <person name="Aerts A.L."/>
            <person name="Allen A.E."/>
            <person name="Cuvelier M.L."/>
            <person name="Derelle E."/>
            <person name="Everett M.V."/>
            <person name="Foulon E."/>
            <person name="Grimwood J."/>
            <person name="Gundlach H."/>
            <person name="Henrissat B."/>
            <person name="Napoli C."/>
            <person name="McDonald S.M."/>
            <person name="Parker M.S."/>
            <person name="Rombauts S."/>
            <person name="Salamov A."/>
            <person name="Von Dassow P."/>
            <person name="Badger J.H."/>
            <person name="Coutinho P.M."/>
            <person name="Demir E."/>
            <person name="Dubchak I."/>
            <person name="Gentemann C."/>
            <person name="Eikrem W."/>
            <person name="Gready J.E."/>
            <person name="John U."/>
            <person name="Lanier W."/>
            <person name="Lindquist E.A."/>
            <person name="Lucas S."/>
            <person name="Mayer K.F."/>
            <person name="Moreau H."/>
            <person name="Not F."/>
            <person name="Otillar R."/>
            <person name="Panaud O."/>
            <person name="Pangilinan J."/>
            <person name="Paulsen I."/>
            <person name="Piegu B."/>
            <person name="Poliakov A."/>
            <person name="Robbens S."/>
            <person name="Schmutz J."/>
            <person name="Toulza E."/>
            <person name="Wyss T."/>
            <person name="Zelensky A."/>
            <person name="Zhou K."/>
            <person name="Armbrust E.V."/>
            <person name="Bhattacharya D."/>
            <person name="Goodenough U.W."/>
            <person name="Van de Peer Y."/>
            <person name="Grigoriev I.V."/>
        </authorList>
    </citation>
    <scope>NUCLEOTIDE SEQUENCE [LARGE SCALE GENOMIC DNA]</scope>
    <source>
        <strain evidence="12 13">CCMP1545</strain>
    </source>
</reference>
<organism evidence="13">
    <name type="scientific">Micromonas pusilla (strain CCMP1545)</name>
    <name type="common">Picoplanktonic green alga</name>
    <dbReference type="NCBI Taxonomy" id="564608"/>
    <lineage>
        <taxon>Eukaryota</taxon>
        <taxon>Viridiplantae</taxon>
        <taxon>Chlorophyta</taxon>
        <taxon>Mamiellophyceae</taxon>
        <taxon>Mamiellales</taxon>
        <taxon>Mamiellaceae</taxon>
        <taxon>Micromonas</taxon>
    </lineage>
</organism>
<dbReference type="InterPro" id="IPR050725">
    <property type="entry name" value="CysQ/Inositol_MonoPase"/>
</dbReference>
<gene>
    <name evidence="12" type="ORF">MICPUCDRAFT_47565</name>
</gene>
<feature type="region of interest" description="Disordered" evidence="11">
    <location>
        <begin position="68"/>
        <end position="88"/>
    </location>
</feature>
<dbReference type="Gene3D" id="3.40.190.80">
    <property type="match status" value="1"/>
</dbReference>
<dbReference type="GO" id="GO:0005737">
    <property type="term" value="C:cytoplasm"/>
    <property type="evidence" value="ECO:0007669"/>
    <property type="project" value="UniProtKB-ARBA"/>
</dbReference>
<keyword evidence="13" id="KW-1185">Reference proteome</keyword>
<evidence type="ECO:0000256" key="2">
    <source>
        <dbReference type="ARBA" id="ARBA00009759"/>
    </source>
</evidence>
<dbReference type="PANTHER" id="PTHR43028:SF5">
    <property type="entry name" value="3'(2'),5'-BISPHOSPHATE NUCLEOTIDASE 1"/>
    <property type="match status" value="1"/>
</dbReference>
<feature type="binding site" evidence="10">
    <location>
        <position position="294"/>
    </location>
    <ligand>
        <name>Mg(2+)</name>
        <dbReference type="ChEBI" id="CHEBI:18420"/>
        <label>1</label>
        <note>catalytic</note>
    </ligand>
</feature>
<dbReference type="Gene3D" id="3.30.540.10">
    <property type="entry name" value="Fructose-1,6-Bisphosphatase, subunit A, domain 1"/>
    <property type="match status" value="1"/>
</dbReference>
<dbReference type="InterPro" id="IPR020550">
    <property type="entry name" value="Inositol_monophosphatase_CS"/>
</dbReference>
<proteinExistence type="inferred from homology"/>
<accession>C1MUU1</accession>
<dbReference type="GO" id="GO:0008441">
    <property type="term" value="F:3'(2'),5'-bisphosphate nucleotidase activity"/>
    <property type="evidence" value="ECO:0007669"/>
    <property type="project" value="UniProtKB-EC"/>
</dbReference>
<dbReference type="Proteomes" id="UP000001876">
    <property type="component" value="Unassembled WGS sequence"/>
</dbReference>
<evidence type="ECO:0000256" key="4">
    <source>
        <dbReference type="ARBA" id="ARBA00022723"/>
    </source>
</evidence>
<keyword evidence="4 10" id="KW-0479">Metal-binding</keyword>
<evidence type="ECO:0000256" key="10">
    <source>
        <dbReference type="PIRSR" id="PIRSR600760-2"/>
    </source>
</evidence>